<gene>
    <name evidence="1" type="ORF">LPJ66_000834</name>
</gene>
<protein>
    <submittedName>
        <fullName evidence="1">Uncharacterized protein</fullName>
    </submittedName>
</protein>
<sequence>MSGIYTAVQLFSTAASIGVMLSNAFMIVYSGMVFPKLSAAACATSQFISFTIGLVLTIMGLPGQNAGLNRFPAFKDPLTAMQIFAAWFASMGVFLISDPVFQSSRDNNDISFNASVYKIMFVCSIICGVAFVANVGGYILYPKPVPAPAAAPAAAAAPPPA</sequence>
<reference evidence="1" key="1">
    <citation type="submission" date="2022-07" db="EMBL/GenBank/DDBJ databases">
        <title>Phylogenomic reconstructions and comparative analyses of Kickxellomycotina fungi.</title>
        <authorList>
            <person name="Reynolds N.K."/>
            <person name="Stajich J.E."/>
            <person name="Barry K."/>
            <person name="Grigoriev I.V."/>
            <person name="Crous P."/>
            <person name="Smith M.E."/>
        </authorList>
    </citation>
    <scope>NUCLEOTIDE SEQUENCE</scope>
    <source>
        <strain evidence="1">Benny 63K</strain>
    </source>
</reference>
<dbReference type="EMBL" id="JANBPG010000030">
    <property type="protein sequence ID" value="KAJ1901373.1"/>
    <property type="molecule type" value="Genomic_DNA"/>
</dbReference>
<comment type="caution">
    <text evidence="1">The sequence shown here is derived from an EMBL/GenBank/DDBJ whole genome shotgun (WGS) entry which is preliminary data.</text>
</comment>
<dbReference type="Proteomes" id="UP001150581">
    <property type="component" value="Unassembled WGS sequence"/>
</dbReference>
<name>A0ACC1IUX4_9FUNG</name>
<accession>A0ACC1IUX4</accession>
<evidence type="ECO:0000313" key="1">
    <source>
        <dbReference type="EMBL" id="KAJ1901373.1"/>
    </source>
</evidence>
<keyword evidence="2" id="KW-1185">Reference proteome</keyword>
<evidence type="ECO:0000313" key="2">
    <source>
        <dbReference type="Proteomes" id="UP001150581"/>
    </source>
</evidence>
<organism evidence="1 2">
    <name type="scientific">Kickxella alabastrina</name>
    <dbReference type="NCBI Taxonomy" id="61397"/>
    <lineage>
        <taxon>Eukaryota</taxon>
        <taxon>Fungi</taxon>
        <taxon>Fungi incertae sedis</taxon>
        <taxon>Zoopagomycota</taxon>
        <taxon>Kickxellomycotina</taxon>
        <taxon>Kickxellomycetes</taxon>
        <taxon>Kickxellales</taxon>
        <taxon>Kickxellaceae</taxon>
        <taxon>Kickxella</taxon>
    </lineage>
</organism>
<proteinExistence type="predicted"/>